<keyword evidence="3" id="KW-1185">Reference proteome</keyword>
<reference evidence="2 3" key="1">
    <citation type="journal article" date="2016" name="Front. Microbiol.">
        <title>Comparative Genomic Analysis Reveals a Diverse Repertoire of Genes Involved in Prokaryote-Eukaryote Interactions within the Pseudovibrio Genus.</title>
        <authorList>
            <person name="Romano S."/>
            <person name="Fernandez-Guerra A."/>
            <person name="Reen F.J."/>
            <person name="Glockner F.O."/>
            <person name="Crowley S.P."/>
            <person name="O'Sullivan O."/>
            <person name="Cotter P.D."/>
            <person name="Adams C."/>
            <person name="Dobson A.D."/>
            <person name="O'Gara F."/>
        </authorList>
    </citation>
    <scope>NUCLEOTIDE SEQUENCE [LARGE SCALE GENOMIC DNA]</scope>
    <source>
        <strain evidence="2 3">Ad2</strain>
    </source>
</reference>
<dbReference type="Pfam" id="PF07065">
    <property type="entry name" value="D123"/>
    <property type="match status" value="1"/>
</dbReference>
<gene>
    <name evidence="2" type="ORF">PsAD2_01542</name>
</gene>
<dbReference type="GO" id="GO:0005737">
    <property type="term" value="C:cytoplasm"/>
    <property type="evidence" value="ECO:0007669"/>
    <property type="project" value="TreeGrafter"/>
</dbReference>
<dbReference type="InterPro" id="IPR009772">
    <property type="entry name" value="CDC123"/>
</dbReference>
<comment type="caution">
    <text evidence="2">The sequence shown here is derived from an EMBL/GenBank/DDBJ whole genome shotgun (WGS) entry which is preliminary data.</text>
</comment>
<sequence>MAYPKAVSDTFFASWPDALKQASVPHEEIPISPDDVLALAANTPEFCEKFAMFNHFDLSQDFLDEVTAGLEKFPSGAFPRLDYCSWKESCLLNSPARTLRDVEAIILQPNQRIASALMEPAIHNQGANFYLREWIDMPRWSEFRIFMRDRKIIGISQYYTTEQFPQIQQSLDDIRQALIEFCLFLYKESHLETVIADVFLSNQNEKLQAHLIELNPFLKRADPCLYSWEKSDFDGKFRFIKNERVVAAPMAS</sequence>
<protein>
    <recommendedName>
        <fullName evidence="4">Cell division cycle protein 123</fullName>
    </recommendedName>
</protein>
<proteinExistence type="inferred from homology"/>
<evidence type="ECO:0008006" key="4">
    <source>
        <dbReference type="Google" id="ProtNLM"/>
    </source>
</evidence>
<accession>A0A165ZT68</accession>
<dbReference type="EMBL" id="LMCB01000010">
    <property type="protein sequence ID" value="KZL20245.1"/>
    <property type="molecule type" value="Genomic_DNA"/>
</dbReference>
<dbReference type="AlphaFoldDB" id="A0A165ZT68"/>
<evidence type="ECO:0000313" key="2">
    <source>
        <dbReference type="EMBL" id="KZL20245.1"/>
    </source>
</evidence>
<dbReference type="OrthoDB" id="8296581at2"/>
<dbReference type="RefSeq" id="WP_068004589.1">
    <property type="nucleotide sequence ID" value="NZ_FOFM01000056.1"/>
</dbReference>
<comment type="similarity">
    <text evidence="1">Belongs to the CDC123 family.</text>
</comment>
<dbReference type="PATRIC" id="fig|989403.3.peg.1640"/>
<name>A0A165ZT68_9HYPH</name>
<dbReference type="PANTHER" id="PTHR15323:SF6">
    <property type="entry name" value="CELL DIVISION CYCLE PROTEIN 123 HOMOLOG"/>
    <property type="match status" value="1"/>
</dbReference>
<dbReference type="Proteomes" id="UP000076577">
    <property type="component" value="Unassembled WGS sequence"/>
</dbReference>
<dbReference type="STRING" id="989403.SAMN05421798_1564"/>
<evidence type="ECO:0000313" key="3">
    <source>
        <dbReference type="Proteomes" id="UP000076577"/>
    </source>
</evidence>
<evidence type="ECO:0000256" key="1">
    <source>
        <dbReference type="ARBA" id="ARBA00011047"/>
    </source>
</evidence>
<dbReference type="PANTHER" id="PTHR15323">
    <property type="entry name" value="D123 PROTEIN"/>
    <property type="match status" value="1"/>
</dbReference>
<organism evidence="2 3">
    <name type="scientific">Pseudovibrio axinellae</name>
    <dbReference type="NCBI Taxonomy" id="989403"/>
    <lineage>
        <taxon>Bacteria</taxon>
        <taxon>Pseudomonadati</taxon>
        <taxon>Pseudomonadota</taxon>
        <taxon>Alphaproteobacteria</taxon>
        <taxon>Hyphomicrobiales</taxon>
        <taxon>Stappiaceae</taxon>
        <taxon>Pseudovibrio</taxon>
    </lineage>
</organism>